<dbReference type="CDD" id="cd06530">
    <property type="entry name" value="S26_SPase_I"/>
    <property type="match status" value="1"/>
</dbReference>
<keyword evidence="2" id="KW-0812">Transmembrane</keyword>
<keyword evidence="2" id="KW-0472">Membrane</keyword>
<accession>A0ABU2N471</accession>
<evidence type="ECO:0000256" key="2">
    <source>
        <dbReference type="SAM" id="Phobius"/>
    </source>
</evidence>
<evidence type="ECO:0000313" key="3">
    <source>
        <dbReference type="EMBL" id="MDT0348104.1"/>
    </source>
</evidence>
<evidence type="ECO:0000313" key="4">
    <source>
        <dbReference type="Proteomes" id="UP001183202"/>
    </source>
</evidence>
<comment type="caution">
    <text evidence="3">The sequence shown here is derived from an EMBL/GenBank/DDBJ whole genome shotgun (WGS) entry which is preliminary data.</text>
</comment>
<evidence type="ECO:0000256" key="1">
    <source>
        <dbReference type="SAM" id="MobiDB-lite"/>
    </source>
</evidence>
<evidence type="ECO:0008006" key="5">
    <source>
        <dbReference type="Google" id="ProtNLM"/>
    </source>
</evidence>
<keyword evidence="4" id="KW-1185">Reference proteome</keyword>
<protein>
    <recommendedName>
        <fullName evidence="5">Signal peptidase I</fullName>
    </recommendedName>
</protein>
<gene>
    <name evidence="3" type="ORF">RM445_01020</name>
</gene>
<feature type="compositionally biased region" description="Low complexity" evidence="1">
    <location>
        <begin position="109"/>
        <end position="120"/>
    </location>
</feature>
<name>A0ABU2N471_9PSEU</name>
<reference evidence="4" key="1">
    <citation type="submission" date="2023-07" db="EMBL/GenBank/DDBJ databases">
        <title>30 novel species of actinomycetes from the DSMZ collection.</title>
        <authorList>
            <person name="Nouioui I."/>
        </authorList>
    </citation>
    <scope>NUCLEOTIDE SEQUENCE [LARGE SCALE GENOMIC DNA]</scope>
    <source>
        <strain evidence="4">DSM 45834</strain>
    </source>
</reference>
<feature type="region of interest" description="Disordered" evidence="1">
    <location>
        <begin position="98"/>
        <end position="120"/>
    </location>
</feature>
<dbReference type="Proteomes" id="UP001183202">
    <property type="component" value="Unassembled WGS sequence"/>
</dbReference>
<dbReference type="EMBL" id="JAVREJ010000001">
    <property type="protein sequence ID" value="MDT0348104.1"/>
    <property type="molecule type" value="Genomic_DNA"/>
</dbReference>
<dbReference type="RefSeq" id="WP_311554003.1">
    <property type="nucleotide sequence ID" value="NZ_JAVREJ010000001.1"/>
</dbReference>
<feature type="transmembrane region" description="Helical" evidence="2">
    <location>
        <begin position="13"/>
        <end position="37"/>
    </location>
</feature>
<sequence>MTEHRLLRVLREVALTVGAVVGTLCLVFTLLSATVGVRPLVFISGSMAPAIETGDLAVTRPAELARLARGDVVSVFDARGVRITHAWSRPTPPGTCCGSRAMPTRRPTRSLTRPTAPTWC</sequence>
<keyword evidence="2" id="KW-1133">Transmembrane helix</keyword>
<organism evidence="3 4">
    <name type="scientific">Pseudonocardia charpentierae</name>
    <dbReference type="NCBI Taxonomy" id="3075545"/>
    <lineage>
        <taxon>Bacteria</taxon>
        <taxon>Bacillati</taxon>
        <taxon>Actinomycetota</taxon>
        <taxon>Actinomycetes</taxon>
        <taxon>Pseudonocardiales</taxon>
        <taxon>Pseudonocardiaceae</taxon>
        <taxon>Pseudonocardia</taxon>
    </lineage>
</organism>
<dbReference type="InterPro" id="IPR019533">
    <property type="entry name" value="Peptidase_S26"/>
</dbReference>
<proteinExistence type="predicted"/>